<dbReference type="Gene3D" id="3.30.310.280">
    <property type="match status" value="1"/>
</dbReference>
<comment type="caution">
    <text evidence="6">The sequence shown here is derived from an EMBL/GenBank/DDBJ whole genome shotgun (WGS) entry which is preliminary data.</text>
</comment>
<dbReference type="InterPro" id="IPR037455">
    <property type="entry name" value="LucA/IucC-like"/>
</dbReference>
<dbReference type="InterPro" id="IPR022770">
    <property type="entry name" value="IucA/IucC-like_C"/>
</dbReference>
<keyword evidence="7" id="KW-1185">Reference proteome</keyword>
<dbReference type="Pfam" id="PF06276">
    <property type="entry name" value="FhuF"/>
    <property type="match status" value="1"/>
</dbReference>
<name>A0ABU8N5N7_9PSEU</name>
<feature type="region of interest" description="Disordered" evidence="3">
    <location>
        <begin position="585"/>
        <end position="610"/>
    </location>
</feature>
<dbReference type="PANTHER" id="PTHR34384:SF6">
    <property type="entry name" value="STAPHYLOFERRIN B SYNTHASE"/>
    <property type="match status" value="1"/>
</dbReference>
<dbReference type="InterPro" id="IPR007310">
    <property type="entry name" value="Aerobactin_biosyn_IucA/IucC_N"/>
</dbReference>
<evidence type="ECO:0000259" key="4">
    <source>
        <dbReference type="Pfam" id="PF04183"/>
    </source>
</evidence>
<evidence type="ECO:0000256" key="3">
    <source>
        <dbReference type="SAM" id="MobiDB-lite"/>
    </source>
</evidence>
<feature type="domain" description="Aerobactin siderophore biosynthesis IucA/IucC-like C-terminal" evidence="5">
    <location>
        <begin position="416"/>
        <end position="580"/>
    </location>
</feature>
<gene>
    <name evidence="6" type="ORF">WCD41_14725</name>
</gene>
<feature type="compositionally biased region" description="Basic and acidic residues" evidence="3">
    <location>
        <begin position="590"/>
        <end position="610"/>
    </location>
</feature>
<evidence type="ECO:0000313" key="6">
    <source>
        <dbReference type="EMBL" id="MEJ2887711.1"/>
    </source>
</evidence>
<dbReference type="Gene3D" id="6.10.250.3370">
    <property type="match status" value="1"/>
</dbReference>
<feature type="domain" description="Aerobactin siderophore biosynthesis IucA/IucC N-terminal" evidence="4">
    <location>
        <begin position="152"/>
        <end position="395"/>
    </location>
</feature>
<organism evidence="6 7">
    <name type="scientific">Actinomycetospora aeridis</name>
    <dbReference type="NCBI Taxonomy" id="3129231"/>
    <lineage>
        <taxon>Bacteria</taxon>
        <taxon>Bacillati</taxon>
        <taxon>Actinomycetota</taxon>
        <taxon>Actinomycetes</taxon>
        <taxon>Pseudonocardiales</taxon>
        <taxon>Pseudonocardiaceae</taxon>
        <taxon>Actinomycetospora</taxon>
    </lineage>
</organism>
<evidence type="ECO:0000256" key="1">
    <source>
        <dbReference type="ARBA" id="ARBA00004924"/>
    </source>
</evidence>
<sequence length="610" mass="66913">MTDRTDELLVRALRAPTAVAVRRRLFRQTLASLVYEGALAVDVEGTTHVVAGADTDGRPVRYRFDAHRALGFDRVRADGPVVREDADGTVAEATSLPRFLGEIRGAILGGAYPDRLARFAVEVEETRIKDALAEDVRARRSGVLTDADHELLEGLITDGHRYHPAYKSRIGFDLDDDLAYGPEFLPAVHPFWVAAHRSVAEVTTSAAVRAEDLHDELGSTTRAAFDARIRGAGGEPGDYAWLPVHPWQWRERIGRAFADLLADGRLVALGPDPAAFSPQQSIRTLSCRDDPRRHHLKLALSITNTSTARGLAPHTVRNAAPISDWLARIVARDDYLTGGARVIVLGEVHGVSVAPAPPSDLVRADTEGALAAIWRTSLASRLEEGERAVPVTGLTTTEADGTPLIAPWIAAHGARTWVEALTDAVALPLVHLLVRHGVALESHAQNMSLVLRDGLPRRVALKDFHDGVRFCRRLLADPDDAPHLAPPPAHHPNRNSFVETDDPHQVTDFLLDAFFFVNLGELGLLLTERGLMDEAAFWGIVAARVRAHDRRYGTGTFDLFAATLEVEKLTTRRLTPDTELALHRVPNPLHRFDPDRRETQRSGARPEETA</sequence>
<accession>A0ABU8N5N7</accession>
<dbReference type="PANTHER" id="PTHR34384">
    <property type="entry name" value="L-2,3-DIAMINOPROPANOATE--CITRATE LIGASE"/>
    <property type="match status" value="1"/>
</dbReference>
<comment type="similarity">
    <text evidence="2">Belongs to the IucA/IucC family.</text>
</comment>
<evidence type="ECO:0000313" key="7">
    <source>
        <dbReference type="Proteomes" id="UP001370100"/>
    </source>
</evidence>
<dbReference type="Proteomes" id="UP001370100">
    <property type="component" value="Unassembled WGS sequence"/>
</dbReference>
<evidence type="ECO:0000256" key="2">
    <source>
        <dbReference type="ARBA" id="ARBA00007832"/>
    </source>
</evidence>
<evidence type="ECO:0000259" key="5">
    <source>
        <dbReference type="Pfam" id="PF06276"/>
    </source>
</evidence>
<protein>
    <submittedName>
        <fullName evidence="6">IucA/IucC family protein</fullName>
    </submittedName>
</protein>
<comment type="pathway">
    <text evidence="1">Siderophore biosynthesis.</text>
</comment>
<dbReference type="RefSeq" id="WP_337714158.1">
    <property type="nucleotide sequence ID" value="NZ_JBBEGL010000003.1"/>
</dbReference>
<dbReference type="Gene3D" id="1.10.510.40">
    <property type="match status" value="1"/>
</dbReference>
<dbReference type="Pfam" id="PF04183">
    <property type="entry name" value="IucA_IucC"/>
    <property type="match status" value="1"/>
</dbReference>
<proteinExistence type="inferred from homology"/>
<reference evidence="6 7" key="1">
    <citation type="submission" date="2024-03" db="EMBL/GenBank/DDBJ databases">
        <title>Actinomycetospora sp. OC33-EN06, a novel actinomycete isolated from wild orchid (Aerides multiflora).</title>
        <authorList>
            <person name="Suriyachadkun C."/>
        </authorList>
    </citation>
    <scope>NUCLEOTIDE SEQUENCE [LARGE SCALE GENOMIC DNA]</scope>
    <source>
        <strain evidence="6 7">OC33-EN06</strain>
    </source>
</reference>
<dbReference type="EMBL" id="JBBEGL010000003">
    <property type="protein sequence ID" value="MEJ2887711.1"/>
    <property type="molecule type" value="Genomic_DNA"/>
</dbReference>